<reference evidence="6 7" key="1">
    <citation type="submission" date="2023-07" db="EMBL/GenBank/DDBJ databases">
        <title>Genomic Encyclopedia of Type Strains, Phase IV (KMG-IV): sequencing the most valuable type-strain genomes for metagenomic binning, comparative biology and taxonomic classification.</title>
        <authorList>
            <person name="Goeker M."/>
        </authorList>
    </citation>
    <scope>NUCLEOTIDE SEQUENCE [LARGE SCALE GENOMIC DNA]</scope>
    <source>
        <strain evidence="6 7">DSM 19562</strain>
    </source>
</reference>
<keyword evidence="4" id="KW-0233">DNA recombination</keyword>
<feature type="domain" description="Tyr recombinase" evidence="5">
    <location>
        <begin position="54"/>
        <end position="273"/>
    </location>
</feature>
<dbReference type="SUPFAM" id="SSF56349">
    <property type="entry name" value="DNA breaking-rejoining enzymes"/>
    <property type="match status" value="1"/>
</dbReference>
<accession>A0ABU0HQB4</accession>
<proteinExistence type="inferred from homology"/>
<evidence type="ECO:0000256" key="1">
    <source>
        <dbReference type="ARBA" id="ARBA00008857"/>
    </source>
</evidence>
<keyword evidence="2" id="KW-0229">DNA integration</keyword>
<dbReference type="Proteomes" id="UP001236369">
    <property type="component" value="Unassembled WGS sequence"/>
</dbReference>
<dbReference type="PROSITE" id="PS51898">
    <property type="entry name" value="TYR_RECOMBINASE"/>
    <property type="match status" value="1"/>
</dbReference>
<dbReference type="InterPro" id="IPR002104">
    <property type="entry name" value="Integrase_catalytic"/>
</dbReference>
<dbReference type="InterPro" id="IPR011010">
    <property type="entry name" value="DNA_brk_join_enz"/>
</dbReference>
<gene>
    <name evidence="6" type="ORF">QO016_004006</name>
</gene>
<comment type="caution">
    <text evidence="6">The sequence shown here is derived from an EMBL/GenBank/DDBJ whole genome shotgun (WGS) entry which is preliminary data.</text>
</comment>
<dbReference type="RefSeq" id="WP_307442236.1">
    <property type="nucleotide sequence ID" value="NZ_JAUSVV010000012.1"/>
</dbReference>
<evidence type="ECO:0000313" key="7">
    <source>
        <dbReference type="Proteomes" id="UP001236369"/>
    </source>
</evidence>
<dbReference type="EMBL" id="JAUSVV010000012">
    <property type="protein sequence ID" value="MDQ0444495.1"/>
    <property type="molecule type" value="Genomic_DNA"/>
</dbReference>
<name>A0ABU0HQB4_9HYPH</name>
<dbReference type="PANTHER" id="PTHR30349:SF41">
    <property type="entry name" value="INTEGRASE_RECOMBINASE PROTEIN MJ0367-RELATED"/>
    <property type="match status" value="1"/>
</dbReference>
<dbReference type="InterPro" id="IPR013762">
    <property type="entry name" value="Integrase-like_cat_sf"/>
</dbReference>
<evidence type="ECO:0000256" key="4">
    <source>
        <dbReference type="ARBA" id="ARBA00023172"/>
    </source>
</evidence>
<comment type="similarity">
    <text evidence="1">Belongs to the 'phage' integrase family.</text>
</comment>
<protein>
    <submittedName>
        <fullName evidence="6">Integrase</fullName>
    </submittedName>
</protein>
<dbReference type="PANTHER" id="PTHR30349">
    <property type="entry name" value="PHAGE INTEGRASE-RELATED"/>
    <property type="match status" value="1"/>
</dbReference>
<keyword evidence="3" id="KW-0238">DNA-binding</keyword>
<evidence type="ECO:0000313" key="6">
    <source>
        <dbReference type="EMBL" id="MDQ0444495.1"/>
    </source>
</evidence>
<evidence type="ECO:0000259" key="5">
    <source>
        <dbReference type="PROSITE" id="PS51898"/>
    </source>
</evidence>
<dbReference type="Pfam" id="PF00589">
    <property type="entry name" value="Phage_integrase"/>
    <property type="match status" value="1"/>
</dbReference>
<dbReference type="InterPro" id="IPR050090">
    <property type="entry name" value="Tyrosine_recombinase_XerCD"/>
</dbReference>
<evidence type="ECO:0000256" key="3">
    <source>
        <dbReference type="ARBA" id="ARBA00023125"/>
    </source>
</evidence>
<dbReference type="Gene3D" id="1.10.443.10">
    <property type="entry name" value="Intergrase catalytic core"/>
    <property type="match status" value="1"/>
</dbReference>
<sequence length="319" mass="35218">MTFAAIDGTEAWSKEERARLKQGTMIGGVTRLRDKLERPRGLRSAVKGGVQVDLEHKEFPFARLGDLLAQARSHRDRALWALLAGGGLRISEALNLGMRHFDATTGEIWVLDREKEWADSDLTERERLRFKGRTIARVYMYEPLRSVFWDALRSYLLTEYVGSAGGDDFLFKKLDGSGRGRPLVEASDTAVGKAFKAAVVRAGIPGPAEAPSHVWTLHSLRHSYGVYMLNHIPVPGGPGLRLTEVQMLMGHARVSSTEVYARHDRILLEAQVEAANAVLFSGRSKDVQQTMALLPSSIATRLRATADAIEQSGRSSVKA</sequence>
<evidence type="ECO:0000256" key="2">
    <source>
        <dbReference type="ARBA" id="ARBA00022908"/>
    </source>
</evidence>
<organism evidence="6 7">
    <name type="scientific">Methylobacterium persicinum</name>
    <dbReference type="NCBI Taxonomy" id="374426"/>
    <lineage>
        <taxon>Bacteria</taxon>
        <taxon>Pseudomonadati</taxon>
        <taxon>Pseudomonadota</taxon>
        <taxon>Alphaproteobacteria</taxon>
        <taxon>Hyphomicrobiales</taxon>
        <taxon>Methylobacteriaceae</taxon>
        <taxon>Methylobacterium</taxon>
    </lineage>
</organism>
<keyword evidence="7" id="KW-1185">Reference proteome</keyword>
<dbReference type="CDD" id="cd00397">
    <property type="entry name" value="DNA_BRE_C"/>
    <property type="match status" value="1"/>
</dbReference>